<evidence type="ECO:0008006" key="4">
    <source>
        <dbReference type="Google" id="ProtNLM"/>
    </source>
</evidence>
<evidence type="ECO:0000313" key="2">
    <source>
        <dbReference type="EMBL" id="MCW4472549.1"/>
    </source>
</evidence>
<sequence length="142" mass="15747">MDSADRVNGDISTAKVMAAARSGLCDGHRRRYDGRRWPAGRLHARRQPGIPRKGAIMLKRMGVVVAVLALSACTSSERLMDAGVRPSDRADCLVGNDPLDTERNSGVRSLRNKRCDPDDSLNWTLGQSRKDSMEVDFKKKHE</sequence>
<evidence type="ECO:0000256" key="1">
    <source>
        <dbReference type="SAM" id="MobiDB-lite"/>
    </source>
</evidence>
<feature type="region of interest" description="Disordered" evidence="1">
    <location>
        <begin position="93"/>
        <end position="142"/>
    </location>
</feature>
<dbReference type="Proteomes" id="UP001209922">
    <property type="component" value="Unassembled WGS sequence"/>
</dbReference>
<protein>
    <recommendedName>
        <fullName evidence="4">Entry exclusion lipoprotein TrbK</fullName>
    </recommendedName>
</protein>
<keyword evidence="3" id="KW-1185">Reference proteome</keyword>
<organism evidence="2 3">
    <name type="scientific">Xanthomonas chitinilytica</name>
    <dbReference type="NCBI Taxonomy" id="2989819"/>
    <lineage>
        <taxon>Bacteria</taxon>
        <taxon>Pseudomonadati</taxon>
        <taxon>Pseudomonadota</taxon>
        <taxon>Gammaproteobacteria</taxon>
        <taxon>Lysobacterales</taxon>
        <taxon>Lysobacteraceae</taxon>
        <taxon>Xanthomonas</taxon>
    </lineage>
</organism>
<dbReference type="EMBL" id="JAPCHY010000005">
    <property type="protein sequence ID" value="MCW4472549.1"/>
    <property type="molecule type" value="Genomic_DNA"/>
</dbReference>
<comment type="caution">
    <text evidence="2">The sequence shown here is derived from an EMBL/GenBank/DDBJ whole genome shotgun (WGS) entry which is preliminary data.</text>
</comment>
<dbReference type="RefSeq" id="WP_265127506.1">
    <property type="nucleotide sequence ID" value="NZ_JAPCHY010000005.1"/>
</dbReference>
<proteinExistence type="predicted"/>
<evidence type="ECO:0000313" key="3">
    <source>
        <dbReference type="Proteomes" id="UP001209922"/>
    </source>
</evidence>
<accession>A0ABT3JWD7</accession>
<name>A0ABT3JWD7_9XANT</name>
<gene>
    <name evidence="2" type="ORF">OK345_08535</name>
</gene>
<feature type="compositionally biased region" description="Basic and acidic residues" evidence="1">
    <location>
        <begin position="128"/>
        <end position="142"/>
    </location>
</feature>
<reference evidence="2 3" key="1">
    <citation type="submission" date="2022-10" db="EMBL/GenBank/DDBJ databases">
        <title>Xanthomonas sp. H13-6.</title>
        <authorList>
            <person name="Liu X."/>
            <person name="Deng Z."/>
            <person name="Jiang Y."/>
            <person name="Yu T."/>
            <person name="Ai J."/>
        </authorList>
    </citation>
    <scope>NUCLEOTIDE SEQUENCE [LARGE SCALE GENOMIC DNA]</scope>
    <source>
        <strain evidence="2 3">H13-6</strain>
    </source>
</reference>